<dbReference type="CDD" id="cd00167">
    <property type="entry name" value="SANT"/>
    <property type="match status" value="2"/>
</dbReference>
<dbReference type="InterPro" id="IPR017930">
    <property type="entry name" value="Myb_dom"/>
</dbReference>
<name>A0A9W7A9F6_9STRA</name>
<dbReference type="PROSITE" id="PS51294">
    <property type="entry name" value="HTH_MYB"/>
    <property type="match status" value="2"/>
</dbReference>
<dbReference type="GO" id="GO:0005634">
    <property type="term" value="C:nucleus"/>
    <property type="evidence" value="ECO:0007669"/>
    <property type="project" value="TreeGrafter"/>
</dbReference>
<dbReference type="Gene3D" id="1.10.10.60">
    <property type="entry name" value="Homeodomain-like"/>
    <property type="match status" value="2"/>
</dbReference>
<dbReference type="InterPro" id="IPR001005">
    <property type="entry name" value="SANT/Myb"/>
</dbReference>
<evidence type="ECO:0000313" key="4">
    <source>
        <dbReference type="Proteomes" id="UP001162640"/>
    </source>
</evidence>
<accession>A0A9W7A9F6</accession>
<evidence type="ECO:0000259" key="2">
    <source>
        <dbReference type="PROSITE" id="PS51294"/>
    </source>
</evidence>
<evidence type="ECO:0000313" key="3">
    <source>
        <dbReference type="EMBL" id="GMH68172.1"/>
    </source>
</evidence>
<feature type="non-terminal residue" evidence="3">
    <location>
        <position position="1"/>
    </location>
</feature>
<comment type="caution">
    <text evidence="3">The sequence shown here is derived from an EMBL/GenBank/DDBJ whole genome shotgun (WGS) entry which is preliminary data.</text>
</comment>
<dbReference type="PROSITE" id="PS50090">
    <property type="entry name" value="MYB_LIKE"/>
    <property type="match status" value="2"/>
</dbReference>
<feature type="domain" description="Myb-like" evidence="1">
    <location>
        <begin position="1"/>
        <end position="48"/>
    </location>
</feature>
<proteinExistence type="predicted"/>
<dbReference type="InterPro" id="IPR050560">
    <property type="entry name" value="MYB_TF"/>
</dbReference>
<feature type="non-terminal residue" evidence="3">
    <location>
        <position position="103"/>
    </location>
</feature>
<dbReference type="InterPro" id="IPR009057">
    <property type="entry name" value="Homeodomain-like_sf"/>
</dbReference>
<protein>
    <submittedName>
        <fullName evidence="3">Uncharacterized protein</fullName>
    </submittedName>
</protein>
<dbReference type="GO" id="GO:0000981">
    <property type="term" value="F:DNA-binding transcription factor activity, RNA polymerase II-specific"/>
    <property type="evidence" value="ECO:0007669"/>
    <property type="project" value="TreeGrafter"/>
</dbReference>
<gene>
    <name evidence="3" type="ORF">TL16_g04870</name>
</gene>
<dbReference type="AlphaFoldDB" id="A0A9W7A9F6"/>
<dbReference type="Proteomes" id="UP001162640">
    <property type="component" value="Unassembled WGS sequence"/>
</dbReference>
<feature type="domain" description="Myb-like" evidence="1">
    <location>
        <begin position="63"/>
        <end position="100"/>
    </location>
</feature>
<feature type="domain" description="HTH myb-type" evidence="2">
    <location>
        <begin position="63"/>
        <end position="103"/>
    </location>
</feature>
<reference evidence="4" key="1">
    <citation type="journal article" date="2023" name="Commun. Biol.">
        <title>Genome analysis of Parmales, the sister group of diatoms, reveals the evolutionary specialization of diatoms from phago-mixotrophs to photoautotrophs.</title>
        <authorList>
            <person name="Ban H."/>
            <person name="Sato S."/>
            <person name="Yoshikawa S."/>
            <person name="Yamada K."/>
            <person name="Nakamura Y."/>
            <person name="Ichinomiya M."/>
            <person name="Sato N."/>
            <person name="Blanc-Mathieu R."/>
            <person name="Endo H."/>
            <person name="Kuwata A."/>
            <person name="Ogata H."/>
        </authorList>
    </citation>
    <scope>NUCLEOTIDE SEQUENCE [LARGE SCALE GENOMIC DNA]</scope>
</reference>
<dbReference type="SUPFAM" id="SSF46689">
    <property type="entry name" value="Homeodomain-like"/>
    <property type="match status" value="1"/>
</dbReference>
<feature type="domain" description="HTH myb-type" evidence="2">
    <location>
        <begin position="1"/>
        <end position="52"/>
    </location>
</feature>
<sequence>VKGPWSGEEDGLLRRLVGIFGCKKWAVSAGHFPGRAGKQCRESLNNSNSARFAPPLLATLVADDILKKVQSEIGNKWSEIAKLLPGRSENAVKNRFNSLLSRK</sequence>
<organism evidence="3 4">
    <name type="scientific">Triparma laevis f. inornata</name>
    <dbReference type="NCBI Taxonomy" id="1714386"/>
    <lineage>
        <taxon>Eukaryota</taxon>
        <taxon>Sar</taxon>
        <taxon>Stramenopiles</taxon>
        <taxon>Ochrophyta</taxon>
        <taxon>Bolidophyceae</taxon>
        <taxon>Parmales</taxon>
        <taxon>Triparmaceae</taxon>
        <taxon>Triparma</taxon>
    </lineage>
</organism>
<dbReference type="SMART" id="SM00717">
    <property type="entry name" value="SANT"/>
    <property type="match status" value="2"/>
</dbReference>
<dbReference type="EMBL" id="BLQM01000137">
    <property type="protein sequence ID" value="GMH68172.1"/>
    <property type="molecule type" value="Genomic_DNA"/>
</dbReference>
<dbReference type="Pfam" id="PF00249">
    <property type="entry name" value="Myb_DNA-binding"/>
    <property type="match status" value="2"/>
</dbReference>
<dbReference type="PANTHER" id="PTHR45614">
    <property type="entry name" value="MYB PROTEIN-RELATED"/>
    <property type="match status" value="1"/>
</dbReference>
<dbReference type="GO" id="GO:0000978">
    <property type="term" value="F:RNA polymerase II cis-regulatory region sequence-specific DNA binding"/>
    <property type="evidence" value="ECO:0007669"/>
    <property type="project" value="TreeGrafter"/>
</dbReference>
<evidence type="ECO:0000259" key="1">
    <source>
        <dbReference type="PROSITE" id="PS50090"/>
    </source>
</evidence>